<feature type="region of interest" description="Disordered" evidence="1">
    <location>
        <begin position="230"/>
        <end position="293"/>
    </location>
</feature>
<name>A0A0F7S8R6_9BASI</name>
<dbReference type="EMBL" id="CCFA01004566">
    <property type="protein sequence ID" value="CDW99332.1"/>
    <property type="molecule type" value="Genomic_DNA"/>
</dbReference>
<feature type="region of interest" description="Disordered" evidence="1">
    <location>
        <begin position="47"/>
        <end position="74"/>
    </location>
</feature>
<proteinExistence type="predicted"/>
<sequence>MGVKEIFNRAKSVEIERTHHTSIKEETHHPEKLYGAAGVAVEANAPHGKGYLEDARQEKKQSSSEKLSEHGPAIEVGAVKPTVNNTDASTFDQLEGLSESDKEALNAHRAFKTATWVGVFYLITTAVYQNIVIAIVSMAAIIKYGPYIAGAQASSYGKDYPYNNQPVMTSAFVSYDISTKEWIHAKVLRNMEKSSNALSPALIDPQGRKHTSTKAKLSLLANTIFPQARPASVGQAPTPMSDNAPTRSESHLPTPPVRTVTASEAVPISSVRPARKPACELASDGTPHPVGTG</sequence>
<reference evidence="3" key="1">
    <citation type="submission" date="2014-06" db="EMBL/GenBank/DDBJ databases">
        <authorList>
            <person name="Berkman P.J."/>
        </authorList>
    </citation>
    <scope>NUCLEOTIDE SEQUENCE [LARGE SCALE GENOMIC DNA]</scope>
</reference>
<feature type="compositionally biased region" description="Polar residues" evidence="1">
    <location>
        <begin position="238"/>
        <end position="247"/>
    </location>
</feature>
<evidence type="ECO:0000313" key="2">
    <source>
        <dbReference type="EMBL" id="CDW99332.1"/>
    </source>
</evidence>
<dbReference type="Proteomes" id="UP000242770">
    <property type="component" value="Unassembled WGS sequence"/>
</dbReference>
<organism evidence="2 3">
    <name type="scientific">Sporisorium scitamineum</name>
    <dbReference type="NCBI Taxonomy" id="49012"/>
    <lineage>
        <taxon>Eukaryota</taxon>
        <taxon>Fungi</taxon>
        <taxon>Dikarya</taxon>
        <taxon>Basidiomycota</taxon>
        <taxon>Ustilaginomycotina</taxon>
        <taxon>Ustilaginomycetes</taxon>
        <taxon>Ustilaginales</taxon>
        <taxon>Ustilaginaceae</taxon>
        <taxon>Sporisorium</taxon>
    </lineage>
</organism>
<dbReference type="STRING" id="49012.A0A0F7S8R6"/>
<feature type="compositionally biased region" description="Basic and acidic residues" evidence="1">
    <location>
        <begin position="50"/>
        <end position="69"/>
    </location>
</feature>
<evidence type="ECO:0000256" key="1">
    <source>
        <dbReference type="SAM" id="MobiDB-lite"/>
    </source>
</evidence>
<accession>A0A0F7S8R6</accession>
<protein>
    <submittedName>
        <fullName evidence="2">Uncharacterized protein</fullName>
    </submittedName>
</protein>
<evidence type="ECO:0000313" key="3">
    <source>
        <dbReference type="Proteomes" id="UP000242770"/>
    </source>
</evidence>
<dbReference type="AlphaFoldDB" id="A0A0F7S8R6"/>
<keyword evidence="3" id="KW-1185">Reference proteome</keyword>
<gene>
    <name evidence="2" type="primary">SSCI74780.1</name>
</gene>